<reference evidence="3 4" key="1">
    <citation type="submission" date="2020-08" db="EMBL/GenBank/DDBJ databases">
        <title>A Genomic Blueprint of the Chicken Gut Microbiome.</title>
        <authorList>
            <person name="Gilroy R."/>
            <person name="Ravi A."/>
            <person name="Getino M."/>
            <person name="Pursley I."/>
            <person name="Horton D.L."/>
            <person name="Alikhan N.-F."/>
            <person name="Baker D."/>
            <person name="Gharbi K."/>
            <person name="Hall N."/>
            <person name="Watson M."/>
            <person name="Adriaenssens E.M."/>
            <person name="Foster-Nyarko E."/>
            <person name="Jarju S."/>
            <person name="Secka A."/>
            <person name="Antonio M."/>
            <person name="Oren A."/>
            <person name="Chaudhuri R."/>
            <person name="La Ragione R.M."/>
            <person name="Hildebrand F."/>
            <person name="Pallen M.J."/>
        </authorList>
    </citation>
    <scope>NUCLEOTIDE SEQUENCE [LARGE SCALE GENOMIC DNA]</scope>
    <source>
        <strain evidence="3 4">Sa2YVA2</strain>
    </source>
</reference>
<feature type="transmembrane region" description="Helical" evidence="1">
    <location>
        <begin position="120"/>
        <end position="142"/>
    </location>
</feature>
<feature type="transmembrane region" description="Helical" evidence="1">
    <location>
        <begin position="41"/>
        <end position="60"/>
    </location>
</feature>
<dbReference type="InterPro" id="IPR009936">
    <property type="entry name" value="DUF1468"/>
</dbReference>
<keyword evidence="1" id="KW-0812">Transmembrane</keyword>
<protein>
    <submittedName>
        <fullName evidence="3">Tripartite tricarboxylate transporter TctB family protein</fullName>
    </submittedName>
</protein>
<dbReference type="EMBL" id="JACSQN010000006">
    <property type="protein sequence ID" value="MBD7984563.1"/>
    <property type="molecule type" value="Genomic_DNA"/>
</dbReference>
<evidence type="ECO:0000313" key="4">
    <source>
        <dbReference type="Proteomes" id="UP000626786"/>
    </source>
</evidence>
<dbReference type="RefSeq" id="WP_191694261.1">
    <property type="nucleotide sequence ID" value="NZ_JACSQN010000006.1"/>
</dbReference>
<accession>A0ABR8U953</accession>
<keyword evidence="1" id="KW-0472">Membrane</keyword>
<organism evidence="3 4">
    <name type="scientific">Sporosarcina quadrami</name>
    <dbReference type="NCBI Taxonomy" id="2762234"/>
    <lineage>
        <taxon>Bacteria</taxon>
        <taxon>Bacillati</taxon>
        <taxon>Bacillota</taxon>
        <taxon>Bacilli</taxon>
        <taxon>Bacillales</taxon>
        <taxon>Caryophanaceae</taxon>
        <taxon>Sporosarcina</taxon>
    </lineage>
</organism>
<proteinExistence type="predicted"/>
<sequence>MRKEIVDISAGGILLLLSIAGFTMASQLGNGQSYGPDFFPKLVLLLLAFTSILLVGSALIGLKRKSDSEPIQIDMQTVGKILLFIVLLVAYILLFFVTGFIVSTFLFLLAAQWIFGIRKLVLLGAVSVAVPIALYFVFTLAFKIPLP</sequence>
<gene>
    <name evidence="3" type="ORF">H9649_08225</name>
</gene>
<feature type="transmembrane region" description="Helical" evidence="1">
    <location>
        <begin position="81"/>
        <end position="114"/>
    </location>
</feature>
<evidence type="ECO:0000256" key="1">
    <source>
        <dbReference type="SAM" id="Phobius"/>
    </source>
</evidence>
<keyword evidence="1" id="KW-1133">Transmembrane helix</keyword>
<dbReference type="Pfam" id="PF07331">
    <property type="entry name" value="TctB"/>
    <property type="match status" value="1"/>
</dbReference>
<name>A0ABR8U953_9BACL</name>
<feature type="domain" description="DUF1468" evidence="2">
    <location>
        <begin position="10"/>
        <end position="147"/>
    </location>
</feature>
<dbReference type="Proteomes" id="UP000626786">
    <property type="component" value="Unassembled WGS sequence"/>
</dbReference>
<keyword evidence="4" id="KW-1185">Reference proteome</keyword>
<comment type="caution">
    <text evidence="3">The sequence shown here is derived from an EMBL/GenBank/DDBJ whole genome shotgun (WGS) entry which is preliminary data.</text>
</comment>
<evidence type="ECO:0000259" key="2">
    <source>
        <dbReference type="Pfam" id="PF07331"/>
    </source>
</evidence>
<evidence type="ECO:0000313" key="3">
    <source>
        <dbReference type="EMBL" id="MBD7984563.1"/>
    </source>
</evidence>